<gene>
    <name evidence="9" type="ORF">SAMN05444405_1205</name>
</gene>
<evidence type="ECO:0000313" key="9">
    <source>
        <dbReference type="EMBL" id="SHG00746.1"/>
    </source>
</evidence>
<dbReference type="SUPFAM" id="SSF48452">
    <property type="entry name" value="TPR-like"/>
    <property type="match status" value="1"/>
</dbReference>
<feature type="domain" description="SusD-like N-terminal" evidence="8">
    <location>
        <begin position="97"/>
        <end position="219"/>
    </location>
</feature>
<keyword evidence="4" id="KW-0472">Membrane</keyword>
<dbReference type="Pfam" id="PF14322">
    <property type="entry name" value="SusD-like_3"/>
    <property type="match status" value="1"/>
</dbReference>
<name>A0A1M5GAM1_9BACE</name>
<dbReference type="GO" id="GO:0009279">
    <property type="term" value="C:cell outer membrane"/>
    <property type="evidence" value="ECO:0007669"/>
    <property type="project" value="UniProtKB-SubCell"/>
</dbReference>
<accession>A0A1M5GAM1</accession>
<keyword evidence="5" id="KW-0998">Cell outer membrane</keyword>
<dbReference type="STRING" id="1297750.SAMN05444405_1205"/>
<comment type="subcellular location">
    <subcellularLocation>
        <location evidence="1">Cell outer membrane</location>
    </subcellularLocation>
</comment>
<dbReference type="RefSeq" id="WP_073403767.1">
    <property type="nucleotide sequence ID" value="NZ_FQTV01000020.1"/>
</dbReference>
<sequence length="652" mass="73771">MKIAKYILCLFFIFNISSCINMDIPPMNVVQDKDVFGTSNGISSYMARLYSCLPIEDFRYTPTRLFNHFWLVNPPSCITGEGLSRDMGGASSENVDNKIFSDLYVLIRNCNYFLETIDQYKDNYTEKELNNWKGEAYFVRAVTYHALAKRYGGVPLVNNVLKYPEQPVDQLNVPRSSEEEVWKAVSADFDNAISLLSETNQRGRATKWAAYAFKSRAMLYAGSIAKYNQIQLFDSKNGNKRVCGMDASLAQGFFQQAYDAAKAVEGHHDLYMKDWKAGDLTAQYTNYLNLFSDAASTEAIFVKEYSYPESVHGYDAYNVPAQCKGANGYSSEISPTLDYVEMFDGLPKDSKGHLDVYNADGTYKLYNNTMDIFATAEPRLRATVILPGDQFKGESIEIRRGIYVGKDDAETGKINRLLPEGNTSRYENYVNVGGKTLIISSSNANQTAYTLHDGTKMNPAGASGYFTGDGTCALSGFTIRKWLSESTPKALVLENRATQPWIEMRYAEVLLTRAEAAAELASLGKADYLSDAYSCIDKIRNRAGATLLSSSEKSSVASFTSAVRKERRKELGFENKTWWDMKRWRVADKEQQNTRYYTLMPFYADYAGKYFFDIRWDERGNTYTFDTRWYYQQIPGNAISTSNNLIIQNPGY</sequence>
<feature type="signal peptide" evidence="6">
    <location>
        <begin position="1"/>
        <end position="21"/>
    </location>
</feature>
<evidence type="ECO:0000256" key="1">
    <source>
        <dbReference type="ARBA" id="ARBA00004442"/>
    </source>
</evidence>
<dbReference type="Gene3D" id="1.25.40.390">
    <property type="match status" value="1"/>
</dbReference>
<evidence type="ECO:0000256" key="4">
    <source>
        <dbReference type="ARBA" id="ARBA00023136"/>
    </source>
</evidence>
<dbReference type="InterPro" id="IPR011990">
    <property type="entry name" value="TPR-like_helical_dom_sf"/>
</dbReference>
<feature type="domain" description="RagB/SusD" evidence="7">
    <location>
        <begin position="298"/>
        <end position="652"/>
    </location>
</feature>
<evidence type="ECO:0000256" key="2">
    <source>
        <dbReference type="ARBA" id="ARBA00006275"/>
    </source>
</evidence>
<dbReference type="Pfam" id="PF07980">
    <property type="entry name" value="SusD_RagB"/>
    <property type="match status" value="1"/>
</dbReference>
<evidence type="ECO:0000256" key="3">
    <source>
        <dbReference type="ARBA" id="ARBA00022729"/>
    </source>
</evidence>
<keyword evidence="3 6" id="KW-0732">Signal</keyword>
<evidence type="ECO:0000256" key="5">
    <source>
        <dbReference type="ARBA" id="ARBA00023237"/>
    </source>
</evidence>
<dbReference type="OrthoDB" id="5694214at2"/>
<dbReference type="AlphaFoldDB" id="A0A1M5GAM1"/>
<dbReference type="InterPro" id="IPR012944">
    <property type="entry name" value="SusD_RagB_dom"/>
</dbReference>
<reference evidence="9 10" key="1">
    <citation type="submission" date="2016-11" db="EMBL/GenBank/DDBJ databases">
        <authorList>
            <person name="Jaros S."/>
            <person name="Januszkiewicz K."/>
            <person name="Wedrychowicz H."/>
        </authorList>
    </citation>
    <scope>NUCLEOTIDE SEQUENCE [LARGE SCALE GENOMIC DNA]</scope>
    <source>
        <strain evidence="9 10">DSM 26991</strain>
    </source>
</reference>
<dbReference type="Proteomes" id="UP000184509">
    <property type="component" value="Unassembled WGS sequence"/>
</dbReference>
<evidence type="ECO:0000259" key="8">
    <source>
        <dbReference type="Pfam" id="PF14322"/>
    </source>
</evidence>
<evidence type="ECO:0000259" key="7">
    <source>
        <dbReference type="Pfam" id="PF07980"/>
    </source>
</evidence>
<feature type="chain" id="PRO_5011979543" evidence="6">
    <location>
        <begin position="22"/>
        <end position="652"/>
    </location>
</feature>
<evidence type="ECO:0000313" key="10">
    <source>
        <dbReference type="Proteomes" id="UP000184509"/>
    </source>
</evidence>
<organism evidence="9 10">
    <name type="scientific">Bacteroides luti</name>
    <dbReference type="NCBI Taxonomy" id="1297750"/>
    <lineage>
        <taxon>Bacteria</taxon>
        <taxon>Pseudomonadati</taxon>
        <taxon>Bacteroidota</taxon>
        <taxon>Bacteroidia</taxon>
        <taxon>Bacteroidales</taxon>
        <taxon>Bacteroidaceae</taxon>
        <taxon>Bacteroides</taxon>
    </lineage>
</organism>
<evidence type="ECO:0000256" key="6">
    <source>
        <dbReference type="SAM" id="SignalP"/>
    </source>
</evidence>
<comment type="similarity">
    <text evidence="2">Belongs to the SusD family.</text>
</comment>
<protein>
    <submittedName>
        <fullName evidence="9">Starch-binding associating with outer membrane</fullName>
    </submittedName>
</protein>
<proteinExistence type="inferred from homology"/>
<dbReference type="EMBL" id="FQTV01000020">
    <property type="protein sequence ID" value="SHG00746.1"/>
    <property type="molecule type" value="Genomic_DNA"/>
</dbReference>
<keyword evidence="10" id="KW-1185">Reference proteome</keyword>
<dbReference type="InterPro" id="IPR033985">
    <property type="entry name" value="SusD-like_N"/>
</dbReference>